<evidence type="ECO:0000256" key="1">
    <source>
        <dbReference type="SAM" id="MobiDB-lite"/>
    </source>
</evidence>
<sequence>MVIEKDFVRGDGQAFLVDILKAEPSGHGNNRLWSSPSELEFSFCAESWIHDGYMDTFYGWRGHRGLCNRLIYRFESYKENARVGVPGRFFKLVFADAEAGGSASYYCAGAIQMTRREESIVVVQKRERDTETLCPWRLHKKRMMVDLLVGIVLIYLKSPASLRVNGSTDGGGSFFSTEERQTTRTSSVKRWLLPPKTRSNTVAAHWSSREYGSAAELRSGGEHDIPPYVADVAEEPVGWSERVEDVELLLGGNVKNRKEIRRISRLQRRSTIGDSASPYSGDISNSTVTTRA</sequence>
<dbReference type="EMBL" id="JAUEPR010000081">
    <property type="protein sequence ID" value="KAK0466601.1"/>
    <property type="molecule type" value="Genomic_DNA"/>
</dbReference>
<feature type="region of interest" description="Disordered" evidence="1">
    <location>
        <begin position="272"/>
        <end position="292"/>
    </location>
</feature>
<proteinExistence type="predicted"/>
<dbReference type="Proteomes" id="UP001175227">
    <property type="component" value="Unassembled WGS sequence"/>
</dbReference>
<keyword evidence="3" id="KW-1185">Reference proteome</keyword>
<dbReference type="AlphaFoldDB" id="A0AA39T5W5"/>
<name>A0AA39T5W5_9AGAR</name>
<accession>A0AA39T5W5</accession>
<protein>
    <submittedName>
        <fullName evidence="2">Uncharacterized protein</fullName>
    </submittedName>
</protein>
<comment type="caution">
    <text evidence="2">The sequence shown here is derived from an EMBL/GenBank/DDBJ whole genome shotgun (WGS) entry which is preliminary data.</text>
</comment>
<reference evidence="2" key="1">
    <citation type="submission" date="2023-06" db="EMBL/GenBank/DDBJ databases">
        <authorList>
            <consortium name="Lawrence Berkeley National Laboratory"/>
            <person name="Ahrendt S."/>
            <person name="Sahu N."/>
            <person name="Indic B."/>
            <person name="Wong-Bajracharya J."/>
            <person name="Merenyi Z."/>
            <person name="Ke H.-M."/>
            <person name="Monk M."/>
            <person name="Kocsube S."/>
            <person name="Drula E."/>
            <person name="Lipzen A."/>
            <person name="Balint B."/>
            <person name="Henrissat B."/>
            <person name="Andreopoulos B."/>
            <person name="Martin F.M."/>
            <person name="Harder C.B."/>
            <person name="Rigling D."/>
            <person name="Ford K.L."/>
            <person name="Foster G.D."/>
            <person name="Pangilinan J."/>
            <person name="Papanicolaou A."/>
            <person name="Barry K."/>
            <person name="LaButti K."/>
            <person name="Viragh M."/>
            <person name="Koriabine M."/>
            <person name="Yan M."/>
            <person name="Riley R."/>
            <person name="Champramary S."/>
            <person name="Plett K.L."/>
            <person name="Tsai I.J."/>
            <person name="Slot J."/>
            <person name="Sipos G."/>
            <person name="Plett J."/>
            <person name="Nagy L.G."/>
            <person name="Grigoriev I.V."/>
        </authorList>
    </citation>
    <scope>NUCLEOTIDE SEQUENCE</scope>
    <source>
        <strain evidence="2">ICMP 16352</strain>
    </source>
</reference>
<evidence type="ECO:0000313" key="2">
    <source>
        <dbReference type="EMBL" id="KAK0466601.1"/>
    </source>
</evidence>
<evidence type="ECO:0000313" key="3">
    <source>
        <dbReference type="Proteomes" id="UP001175227"/>
    </source>
</evidence>
<gene>
    <name evidence="2" type="ORF">IW261DRAFT_1598318</name>
</gene>
<organism evidence="2 3">
    <name type="scientific">Armillaria novae-zelandiae</name>
    <dbReference type="NCBI Taxonomy" id="153914"/>
    <lineage>
        <taxon>Eukaryota</taxon>
        <taxon>Fungi</taxon>
        <taxon>Dikarya</taxon>
        <taxon>Basidiomycota</taxon>
        <taxon>Agaricomycotina</taxon>
        <taxon>Agaricomycetes</taxon>
        <taxon>Agaricomycetidae</taxon>
        <taxon>Agaricales</taxon>
        <taxon>Marasmiineae</taxon>
        <taxon>Physalacriaceae</taxon>
        <taxon>Armillaria</taxon>
    </lineage>
</organism>